<dbReference type="InterPro" id="IPR021784">
    <property type="entry name" value="DUF3349"/>
</dbReference>
<feature type="compositionally biased region" description="Pro residues" evidence="1">
    <location>
        <begin position="108"/>
        <end position="127"/>
    </location>
</feature>
<dbReference type="Gene3D" id="6.10.140.2080">
    <property type="match status" value="1"/>
</dbReference>
<gene>
    <name evidence="2" type="ORF">GII30_04125</name>
</gene>
<feature type="compositionally biased region" description="Acidic residues" evidence="1">
    <location>
        <begin position="128"/>
        <end position="142"/>
    </location>
</feature>
<evidence type="ECO:0000256" key="1">
    <source>
        <dbReference type="SAM" id="MobiDB-lite"/>
    </source>
</evidence>
<dbReference type="Gene3D" id="1.10.10.2390">
    <property type="match status" value="1"/>
</dbReference>
<dbReference type="Pfam" id="PF11829">
    <property type="entry name" value="DUF3349"/>
    <property type="match status" value="1"/>
</dbReference>
<dbReference type="AlphaFoldDB" id="A0A857MKR1"/>
<proteinExistence type="predicted"/>
<accession>A0A857MKR1</accession>
<sequence length="142" mass="15583">MVDRPQLLRKVVEWLRAGYPNGVPQGDYIPLVALLRRQLSGEELDHVTAELIDDSLHQLEPISKIDAGVKITKVTDELPHEADIARVRELLFAGGWPFDDEPLADTLPPEPPRPPAAEQPPESTGPPEPDEDDGPDETGDSS</sequence>
<reference evidence="2" key="1">
    <citation type="journal article" date="2021" name="Nat. Microbiol.">
        <title>Cocultivation of an ultrasmall environmental parasitic bacterium with lytic ability against bacteria associated with wastewater foams.</title>
        <authorList>
            <person name="Batinovic S."/>
            <person name="Rose J.J.A."/>
            <person name="Ratcliffe J."/>
            <person name="Seviour R.J."/>
            <person name="Petrovski S."/>
        </authorList>
    </citation>
    <scope>NUCLEOTIDE SEQUENCE</scope>
    <source>
        <strain evidence="2">CON44</strain>
    </source>
</reference>
<organism evidence="2">
    <name type="scientific">Gordonia amarae</name>
    <dbReference type="NCBI Taxonomy" id="36821"/>
    <lineage>
        <taxon>Bacteria</taxon>
        <taxon>Bacillati</taxon>
        <taxon>Actinomycetota</taxon>
        <taxon>Actinomycetes</taxon>
        <taxon>Mycobacteriales</taxon>
        <taxon>Gordoniaceae</taxon>
        <taxon>Gordonia</taxon>
    </lineage>
</organism>
<name>A0A857MKR1_9ACTN</name>
<feature type="region of interest" description="Disordered" evidence="1">
    <location>
        <begin position="97"/>
        <end position="142"/>
    </location>
</feature>
<protein>
    <submittedName>
        <fullName evidence="2">DUF3349 domain-containing protein</fullName>
    </submittedName>
</protein>
<evidence type="ECO:0000313" key="2">
    <source>
        <dbReference type="EMBL" id="QHN41791.1"/>
    </source>
</evidence>
<dbReference type="EMBL" id="CP045810">
    <property type="protein sequence ID" value="QHN41791.1"/>
    <property type="molecule type" value="Genomic_DNA"/>
</dbReference>